<keyword evidence="2" id="KW-0418">Kinase</keyword>
<evidence type="ECO:0000313" key="2">
    <source>
        <dbReference type="EMBL" id="BDB98848.1"/>
    </source>
</evidence>
<dbReference type="Gene3D" id="3.90.550.10">
    <property type="entry name" value="Spore Coat Polysaccharide Biosynthesis Protein SpsA, Chain A"/>
    <property type="match status" value="1"/>
</dbReference>
<keyword evidence="2" id="KW-0808">Transferase</keyword>
<feature type="domain" description="MobA-like NTP transferase" evidence="1">
    <location>
        <begin position="12"/>
        <end position="165"/>
    </location>
</feature>
<gene>
    <name evidence="2" type="ORF">SACC_18650</name>
</gene>
<sequence>MFRIVVYMNIGVVILAAGEGKRFGGNKLIAEIDNIPIIVKTIRIYDGLEKVIVVGKYVNELIPLLSDQIVIYNPFWKEGISTSIKLGLRFFKDYDGVLIALGDMPFVLREDVEKILKVFASKKCKAVIPVHKEERGNPVLLARSLFPEIDNLKGDVGARVILNKLNKEELCFVECSEGVLIDIDKKEDLMSFRKFHSQLL</sequence>
<evidence type="ECO:0000313" key="3">
    <source>
        <dbReference type="Proteomes" id="UP001319921"/>
    </source>
</evidence>
<proteinExistence type="predicted"/>
<protein>
    <submittedName>
        <fullName evidence="2">4-diphosphocytidyl-2C-methyl-D-erythritol kinase</fullName>
    </submittedName>
</protein>
<dbReference type="EMBL" id="AP025226">
    <property type="protein sequence ID" value="BDB98848.1"/>
    <property type="molecule type" value="Genomic_DNA"/>
</dbReference>
<accession>A0AAQ4CSR7</accession>
<organism evidence="2 3">
    <name type="scientific">Saccharolobus caldissimus</name>
    <dbReference type="NCBI Taxonomy" id="1702097"/>
    <lineage>
        <taxon>Archaea</taxon>
        <taxon>Thermoproteota</taxon>
        <taxon>Thermoprotei</taxon>
        <taxon>Sulfolobales</taxon>
        <taxon>Sulfolobaceae</taxon>
        <taxon>Saccharolobus</taxon>
    </lineage>
</organism>
<dbReference type="Pfam" id="PF12804">
    <property type="entry name" value="NTP_transf_3"/>
    <property type="match status" value="1"/>
</dbReference>
<dbReference type="PANTHER" id="PTHR43777">
    <property type="entry name" value="MOLYBDENUM COFACTOR CYTIDYLYLTRANSFERASE"/>
    <property type="match status" value="1"/>
</dbReference>
<dbReference type="GO" id="GO:0016779">
    <property type="term" value="F:nucleotidyltransferase activity"/>
    <property type="evidence" value="ECO:0007669"/>
    <property type="project" value="UniProtKB-ARBA"/>
</dbReference>
<dbReference type="CDD" id="cd04182">
    <property type="entry name" value="GT_2_like_f"/>
    <property type="match status" value="1"/>
</dbReference>
<evidence type="ECO:0000259" key="1">
    <source>
        <dbReference type="Pfam" id="PF12804"/>
    </source>
</evidence>
<dbReference type="PANTHER" id="PTHR43777:SF1">
    <property type="entry name" value="MOLYBDENUM COFACTOR CYTIDYLYLTRANSFERASE"/>
    <property type="match status" value="1"/>
</dbReference>
<dbReference type="InterPro" id="IPR025877">
    <property type="entry name" value="MobA-like_NTP_Trfase"/>
</dbReference>
<name>A0AAQ4CSR7_9CREN</name>
<dbReference type="GO" id="GO:0016301">
    <property type="term" value="F:kinase activity"/>
    <property type="evidence" value="ECO:0007669"/>
    <property type="project" value="UniProtKB-KW"/>
</dbReference>
<dbReference type="InterPro" id="IPR029044">
    <property type="entry name" value="Nucleotide-diphossugar_trans"/>
</dbReference>
<dbReference type="Proteomes" id="UP001319921">
    <property type="component" value="Chromosome"/>
</dbReference>
<keyword evidence="3" id="KW-1185">Reference proteome</keyword>
<dbReference type="SUPFAM" id="SSF53448">
    <property type="entry name" value="Nucleotide-diphospho-sugar transferases"/>
    <property type="match status" value="1"/>
</dbReference>
<reference evidence="2 3" key="1">
    <citation type="journal article" date="2022" name="Microbiol. Resour. Announc.">
        <title>Complete Genome Sequence of the Hyperthermophilic and Acidophilic Archaeon Saccharolobus caldissimus Strain HS-3T.</title>
        <authorList>
            <person name="Sakai H.D."/>
            <person name="Kurosawa N."/>
        </authorList>
    </citation>
    <scope>NUCLEOTIDE SEQUENCE [LARGE SCALE GENOMIC DNA]</scope>
    <source>
        <strain evidence="2 3">JCM32116</strain>
    </source>
</reference>
<dbReference type="AlphaFoldDB" id="A0AAQ4CSR7"/>
<dbReference type="KEGG" id="scas:SACC_18650"/>